<protein>
    <recommendedName>
        <fullName evidence="1">Bacterial phospholipase C C-terminal domain-containing protein</fullName>
    </recommendedName>
</protein>
<reference evidence="2 3" key="1">
    <citation type="journal article" date="2020" name="Microb. Genom.">
        <title>Genetic diversity of clinical and environmental Mucorales isolates obtained from an investigation of mucormycosis cases among solid organ transplant recipients.</title>
        <authorList>
            <person name="Nguyen M.H."/>
            <person name="Kaul D."/>
            <person name="Muto C."/>
            <person name="Cheng S.J."/>
            <person name="Richter R.A."/>
            <person name="Bruno V.M."/>
            <person name="Liu G."/>
            <person name="Beyhan S."/>
            <person name="Sundermann A.J."/>
            <person name="Mounaud S."/>
            <person name="Pasculle A.W."/>
            <person name="Nierman W.C."/>
            <person name="Driscoll E."/>
            <person name="Cumbie R."/>
            <person name="Clancy C.J."/>
            <person name="Dupont C.L."/>
        </authorList>
    </citation>
    <scope>NUCLEOTIDE SEQUENCE [LARGE SCALE GENOMIC DNA]</scope>
    <source>
        <strain evidence="2 3">GL24</strain>
    </source>
</reference>
<dbReference type="GO" id="GO:0016042">
    <property type="term" value="P:lipid catabolic process"/>
    <property type="evidence" value="ECO:0007669"/>
    <property type="project" value="InterPro"/>
</dbReference>
<accession>A0A9P7C045</accession>
<dbReference type="Proteomes" id="UP000740926">
    <property type="component" value="Unassembled WGS sequence"/>
</dbReference>
<evidence type="ECO:0000259" key="1">
    <source>
        <dbReference type="Pfam" id="PF05506"/>
    </source>
</evidence>
<feature type="domain" description="Bacterial phospholipase C C-terminal" evidence="1">
    <location>
        <begin position="11"/>
        <end position="79"/>
    </location>
</feature>
<name>A0A9P7C045_9FUNG</name>
<keyword evidence="3" id="KW-1185">Reference proteome</keyword>
<organism evidence="2 3">
    <name type="scientific">Rhizopus delemar</name>
    <dbReference type="NCBI Taxonomy" id="936053"/>
    <lineage>
        <taxon>Eukaryota</taxon>
        <taxon>Fungi</taxon>
        <taxon>Fungi incertae sedis</taxon>
        <taxon>Mucoromycota</taxon>
        <taxon>Mucoromycotina</taxon>
        <taxon>Mucoromycetes</taxon>
        <taxon>Mucorales</taxon>
        <taxon>Mucorineae</taxon>
        <taxon>Rhizopodaceae</taxon>
        <taxon>Rhizopus</taxon>
    </lineage>
</organism>
<dbReference type="InterPro" id="IPR008475">
    <property type="entry name" value="PLipase_C_C"/>
</dbReference>
<dbReference type="EMBL" id="JAANIU010012075">
    <property type="protein sequence ID" value="KAG1530651.1"/>
    <property type="molecule type" value="Genomic_DNA"/>
</dbReference>
<comment type="caution">
    <text evidence="2">The sequence shown here is derived from an EMBL/GenBank/DDBJ whole genome shotgun (WGS) entry which is preliminary data.</text>
</comment>
<dbReference type="GO" id="GO:0004629">
    <property type="term" value="F:phospholipase C activity"/>
    <property type="evidence" value="ECO:0007669"/>
    <property type="project" value="InterPro"/>
</dbReference>
<evidence type="ECO:0000313" key="2">
    <source>
        <dbReference type="EMBL" id="KAG1530651.1"/>
    </source>
</evidence>
<dbReference type="AlphaFoldDB" id="A0A9P7C045"/>
<sequence>MLEAQFVPVTSGLRLRLINHSDTQQPVKVESHMGDGWRAMAHVQAGGALELKYAGCEGWYDLEISAPALPAFGRRLAGRVDAGKPGVPDPRLCQGATLPL</sequence>
<evidence type="ECO:0000313" key="3">
    <source>
        <dbReference type="Proteomes" id="UP000740926"/>
    </source>
</evidence>
<dbReference type="Pfam" id="PF05506">
    <property type="entry name" value="PLipase_C_C"/>
    <property type="match status" value="1"/>
</dbReference>
<proteinExistence type="predicted"/>
<gene>
    <name evidence="2" type="ORF">G6F50_017173</name>
</gene>